<reference evidence="1 2" key="1">
    <citation type="journal article" date="2016" name="Nat. Commun.">
        <title>Thousands of microbial genomes shed light on interconnected biogeochemical processes in an aquifer system.</title>
        <authorList>
            <person name="Anantharaman K."/>
            <person name="Brown C.T."/>
            <person name="Hug L.A."/>
            <person name="Sharon I."/>
            <person name="Castelle C.J."/>
            <person name="Probst A.J."/>
            <person name="Thomas B.C."/>
            <person name="Singh A."/>
            <person name="Wilkins M.J."/>
            <person name="Karaoz U."/>
            <person name="Brodie E.L."/>
            <person name="Williams K.H."/>
            <person name="Hubbard S.S."/>
            <person name="Banfield J.F."/>
        </authorList>
    </citation>
    <scope>NUCLEOTIDE SEQUENCE [LARGE SCALE GENOMIC DNA]</scope>
</reference>
<dbReference type="STRING" id="1802389.A3C17_03735"/>
<dbReference type="EMBL" id="MGDX01000016">
    <property type="protein sequence ID" value="OGL71234.1"/>
    <property type="molecule type" value="Genomic_DNA"/>
</dbReference>
<proteinExistence type="predicted"/>
<protein>
    <recommendedName>
        <fullName evidence="3">DUF192 domain-containing protein</fullName>
    </recommendedName>
</protein>
<dbReference type="InterPro" id="IPR038695">
    <property type="entry name" value="Saro_0823-like_sf"/>
</dbReference>
<dbReference type="PANTHER" id="PTHR37953">
    <property type="entry name" value="UPF0127 PROTEIN MJ1496"/>
    <property type="match status" value="1"/>
</dbReference>
<dbReference type="Proteomes" id="UP000177097">
    <property type="component" value="Unassembled WGS sequence"/>
</dbReference>
<comment type="caution">
    <text evidence="1">The sequence shown here is derived from an EMBL/GenBank/DDBJ whole genome shotgun (WGS) entry which is preliminary data.</text>
</comment>
<dbReference type="Pfam" id="PF02643">
    <property type="entry name" value="DUF192"/>
    <property type="match status" value="1"/>
</dbReference>
<evidence type="ECO:0008006" key="3">
    <source>
        <dbReference type="Google" id="ProtNLM"/>
    </source>
</evidence>
<dbReference type="PANTHER" id="PTHR37953:SF1">
    <property type="entry name" value="UPF0127 PROTEIN MJ1496"/>
    <property type="match status" value="1"/>
</dbReference>
<dbReference type="AlphaFoldDB" id="A0A1F7U0D7"/>
<evidence type="ECO:0000313" key="2">
    <source>
        <dbReference type="Proteomes" id="UP000177097"/>
    </source>
</evidence>
<organism evidence="1 2">
    <name type="scientific">Candidatus Uhrbacteria bacterium RIFCSPHIGHO2_02_FULL_53_13</name>
    <dbReference type="NCBI Taxonomy" id="1802389"/>
    <lineage>
        <taxon>Bacteria</taxon>
        <taxon>Candidatus Uhriibacteriota</taxon>
    </lineage>
</organism>
<evidence type="ECO:0000313" key="1">
    <source>
        <dbReference type="EMBL" id="OGL71234.1"/>
    </source>
</evidence>
<sequence>MGFFVVINWMLLLPLTLAFWWAPSRTELIALSDGTMLEVEVASTRRARERGLSGREDIGDGMLFCFRDEAIRNFWMNDMLVPLDVVWLRDAVIVGVDENVPVWNRVLVDPVDDPFSFELEWTQFPSPEPVNAVLELPVGSVAAHSLKEGDVIVGTGCVPRSTLIRRLP</sequence>
<dbReference type="InterPro" id="IPR003795">
    <property type="entry name" value="DUF192"/>
</dbReference>
<accession>A0A1F7U0D7</accession>
<gene>
    <name evidence="1" type="ORF">A3C17_03735</name>
</gene>
<name>A0A1F7U0D7_9BACT</name>
<dbReference type="Gene3D" id="2.60.120.1140">
    <property type="entry name" value="Protein of unknown function DUF192"/>
    <property type="match status" value="1"/>
</dbReference>